<dbReference type="InterPro" id="IPR013324">
    <property type="entry name" value="RNA_pol_sigma_r3/r4-like"/>
</dbReference>
<dbReference type="SUPFAM" id="SSF88659">
    <property type="entry name" value="Sigma3 and sigma4 domains of RNA polymerase sigma factors"/>
    <property type="match status" value="1"/>
</dbReference>
<feature type="domain" description="DUF6596" evidence="2">
    <location>
        <begin position="185"/>
        <end position="281"/>
    </location>
</feature>
<proteinExistence type="predicted"/>
<evidence type="ECO:0000256" key="1">
    <source>
        <dbReference type="SAM" id="MobiDB-lite"/>
    </source>
</evidence>
<comment type="caution">
    <text evidence="3">The sequence shown here is derived from an EMBL/GenBank/DDBJ whole genome shotgun (WGS) entry which is preliminary data.</text>
</comment>
<reference evidence="3" key="1">
    <citation type="submission" date="2022-02" db="EMBL/GenBank/DDBJ databases">
        <authorList>
            <person name="Lee M."/>
            <person name="Kim S.-J."/>
            <person name="Jung M.-Y."/>
        </authorList>
    </citation>
    <scope>NUCLEOTIDE SEQUENCE</scope>
    <source>
        <strain evidence="3">JHP9</strain>
    </source>
</reference>
<dbReference type="EMBL" id="JAKNCJ010000002">
    <property type="protein sequence ID" value="MCL6422924.1"/>
    <property type="molecule type" value="Genomic_DNA"/>
</dbReference>
<dbReference type="InterPro" id="IPR013325">
    <property type="entry name" value="RNA_pol_sigma_r2"/>
</dbReference>
<protein>
    <submittedName>
        <fullName evidence="3">RNA polymerase</fullName>
    </submittedName>
</protein>
<evidence type="ECO:0000313" key="4">
    <source>
        <dbReference type="Proteomes" id="UP001203761"/>
    </source>
</evidence>
<dbReference type="SUPFAM" id="SSF88946">
    <property type="entry name" value="Sigma2 domain of RNA polymerase sigma factors"/>
    <property type="match status" value="1"/>
</dbReference>
<name>A0ABT0QZ40_9MICO</name>
<dbReference type="PANTHER" id="PTHR47756:SF2">
    <property type="entry name" value="BLL6612 PROTEIN"/>
    <property type="match status" value="1"/>
</dbReference>
<feature type="region of interest" description="Disordered" evidence="1">
    <location>
        <begin position="398"/>
        <end position="421"/>
    </location>
</feature>
<organism evidence="3 4">
    <name type="scientific">Brachybacterium equifaecis</name>
    <dbReference type="NCBI Taxonomy" id="2910770"/>
    <lineage>
        <taxon>Bacteria</taxon>
        <taxon>Bacillati</taxon>
        <taxon>Actinomycetota</taxon>
        <taxon>Actinomycetes</taxon>
        <taxon>Micrococcales</taxon>
        <taxon>Dermabacteraceae</taxon>
        <taxon>Brachybacterium</taxon>
    </lineage>
</organism>
<dbReference type="Proteomes" id="UP001203761">
    <property type="component" value="Unassembled WGS sequence"/>
</dbReference>
<evidence type="ECO:0000259" key="2">
    <source>
        <dbReference type="Pfam" id="PF20239"/>
    </source>
</evidence>
<sequence length="421" mass="45396">MSPGPPSEAAAAVVLTADDWGRMIALLCARDGDIAGAEDALADAVESALRAWPASGVPRNPRGWVYRAALNARRDVWRSAAARTSVPLDARAHDAAADPDPALAFSELPDARLQLLAACADPAVNPASRPLLMLSTVMGLPARRIAEGMILPAATVSARLTRAKKRIRASGRSMRIPDRSELPERLLAIHEGIYGVFTVEWAHAESDLRHGLIAEAVFLAELVAELCPDDGESHGLAALIDLSSARFAARRSGGDLVPLHAQDSRRWDSARVEVGEEHLREVLRCGHIGRFGLEAVIQALHMQGVRTGRTDWDALLRQHDHLLRIAPSLGAQVSRAAVLQQARGPQAALHALDELPRSAGAYQPAWVVRAHALRALGHSFDADSALERAISLTTVASERRHLERERRRPRGAQPGPIQAEP</sequence>
<dbReference type="Pfam" id="PF20239">
    <property type="entry name" value="DUF6596"/>
    <property type="match status" value="1"/>
</dbReference>
<dbReference type="Gene3D" id="1.20.140.160">
    <property type="match status" value="1"/>
</dbReference>
<keyword evidence="4" id="KW-1185">Reference proteome</keyword>
<dbReference type="RefSeq" id="WP_249737033.1">
    <property type="nucleotide sequence ID" value="NZ_JAKNCJ010000002.1"/>
</dbReference>
<evidence type="ECO:0000313" key="3">
    <source>
        <dbReference type="EMBL" id="MCL6422924.1"/>
    </source>
</evidence>
<dbReference type="InterPro" id="IPR046531">
    <property type="entry name" value="DUF6596"/>
</dbReference>
<dbReference type="PANTHER" id="PTHR47756">
    <property type="entry name" value="BLL6612 PROTEIN-RELATED"/>
    <property type="match status" value="1"/>
</dbReference>
<gene>
    <name evidence="3" type="ORF">Bequi_05900</name>
</gene>
<accession>A0ABT0QZ40</accession>